<gene>
    <name evidence="1" type="ORF">ACAOBT_LOCUS4090</name>
</gene>
<proteinExistence type="predicted"/>
<reference evidence="1" key="1">
    <citation type="submission" date="2022-03" db="EMBL/GenBank/DDBJ databases">
        <authorList>
            <person name="Sayadi A."/>
        </authorList>
    </citation>
    <scope>NUCLEOTIDE SEQUENCE</scope>
</reference>
<comment type="caution">
    <text evidence="1">The sequence shown here is derived from an EMBL/GenBank/DDBJ whole genome shotgun (WGS) entry which is preliminary data.</text>
</comment>
<keyword evidence="2" id="KW-1185">Reference proteome</keyword>
<sequence>MASGKQSGLSLPININLESFLSFLSSLRGIGSTPLIYLSAALLGYTSKSNSDQCTNTFPNCPSDPDKLVQYLNQHNGGFFRFFSGINPPIGLSQNFRTAKESSHTLVPYHKKYLETSAEKRIQTRPAVYIPLIRDEEGLVFDSKDPKRDPKSLRFPPEVTSLQYLESTKTVQFLPDDHDYEYSQNPYRTPKELYYDSYNPNDLDLQRPSPNHRPSTMIFPTRTGTGELKLDPEELNVKNEPIYFDEHRDNTNIKFQSGLEYTPSNDENWNYRDVKSIFTFPS</sequence>
<accession>A0A9P0JUX7</accession>
<dbReference type="EMBL" id="CAKOFQ010006694">
    <property type="protein sequence ID" value="CAH1961316.1"/>
    <property type="molecule type" value="Genomic_DNA"/>
</dbReference>
<dbReference type="Proteomes" id="UP001152888">
    <property type="component" value="Unassembled WGS sequence"/>
</dbReference>
<organism evidence="1 2">
    <name type="scientific">Acanthoscelides obtectus</name>
    <name type="common">Bean weevil</name>
    <name type="synonym">Bruchus obtectus</name>
    <dbReference type="NCBI Taxonomy" id="200917"/>
    <lineage>
        <taxon>Eukaryota</taxon>
        <taxon>Metazoa</taxon>
        <taxon>Ecdysozoa</taxon>
        <taxon>Arthropoda</taxon>
        <taxon>Hexapoda</taxon>
        <taxon>Insecta</taxon>
        <taxon>Pterygota</taxon>
        <taxon>Neoptera</taxon>
        <taxon>Endopterygota</taxon>
        <taxon>Coleoptera</taxon>
        <taxon>Polyphaga</taxon>
        <taxon>Cucujiformia</taxon>
        <taxon>Chrysomeloidea</taxon>
        <taxon>Chrysomelidae</taxon>
        <taxon>Bruchinae</taxon>
        <taxon>Bruchini</taxon>
        <taxon>Acanthoscelides</taxon>
    </lineage>
</organism>
<name>A0A9P0JUX7_ACAOB</name>
<evidence type="ECO:0000313" key="2">
    <source>
        <dbReference type="Proteomes" id="UP001152888"/>
    </source>
</evidence>
<dbReference type="OrthoDB" id="8196075at2759"/>
<protein>
    <submittedName>
        <fullName evidence="1">Uncharacterized protein</fullName>
    </submittedName>
</protein>
<evidence type="ECO:0000313" key="1">
    <source>
        <dbReference type="EMBL" id="CAH1961316.1"/>
    </source>
</evidence>
<dbReference type="AlphaFoldDB" id="A0A9P0JUX7"/>